<feature type="region of interest" description="Disordered" evidence="1">
    <location>
        <begin position="1"/>
        <end position="23"/>
    </location>
</feature>
<keyword evidence="2" id="KW-1133">Transmembrane helix</keyword>
<evidence type="ECO:0000313" key="4">
    <source>
        <dbReference type="Proteomes" id="UP000005332"/>
    </source>
</evidence>
<comment type="caution">
    <text evidence="3">The sequence shown here is derived from an EMBL/GenBank/DDBJ whole genome shotgun (WGS) entry which is preliminary data.</text>
</comment>
<sequence length="279" mass="29962">MNERPDFSMTPSEPTQVLPPRPQIDTGAVVTVGRDRRHHRLIKWLVIIVVIALVAVAAVITDQTFRARSEKAIAANIAKSFGADESSVGVAIRNRPFLGVLLTDELQGLDATIPTATVARDETTVTFHDVNIHANGIRHAREESRTVAETMSATGRVDWPELSRLAGGKITYNDDAGENGKVTIVRDMSVLGARVGVSISAVPGVETTSRRVTLTSPSASLDGIPIPDILLNSVLEGITDRFTLPDLGNLHYESLKATPKGLEFSLVGTEVKLSDLTGK</sequence>
<evidence type="ECO:0000256" key="1">
    <source>
        <dbReference type="SAM" id="MobiDB-lite"/>
    </source>
</evidence>
<dbReference type="PATRIC" id="fig|997355.3.peg.104"/>
<dbReference type="Proteomes" id="UP000005332">
    <property type="component" value="Unassembled WGS sequence"/>
</dbReference>
<dbReference type="HOGENOM" id="CLU_989942_0_0_11"/>
<organism evidence="3 4">
    <name type="scientific">Cutibacterium avidum ATCC 25577</name>
    <dbReference type="NCBI Taxonomy" id="997355"/>
    <lineage>
        <taxon>Bacteria</taxon>
        <taxon>Bacillati</taxon>
        <taxon>Actinomycetota</taxon>
        <taxon>Actinomycetes</taxon>
        <taxon>Propionibacteriales</taxon>
        <taxon>Propionibacteriaceae</taxon>
        <taxon>Cutibacterium</taxon>
    </lineage>
</organism>
<name>G4CU98_9ACTN</name>
<evidence type="ECO:0000256" key="2">
    <source>
        <dbReference type="SAM" id="Phobius"/>
    </source>
</evidence>
<evidence type="ECO:0000313" key="3">
    <source>
        <dbReference type="EMBL" id="EGY79039.1"/>
    </source>
</evidence>
<dbReference type="EMBL" id="AGBA01000003">
    <property type="protein sequence ID" value="EGY79039.1"/>
    <property type="molecule type" value="Genomic_DNA"/>
</dbReference>
<keyword evidence="2" id="KW-0812">Transmembrane</keyword>
<dbReference type="AlphaFoldDB" id="G4CU98"/>
<proteinExistence type="predicted"/>
<protein>
    <recommendedName>
        <fullName evidence="5">DUF2993 domain-containing protein</fullName>
    </recommendedName>
</protein>
<evidence type="ECO:0008006" key="5">
    <source>
        <dbReference type="Google" id="ProtNLM"/>
    </source>
</evidence>
<keyword evidence="4" id="KW-1185">Reference proteome</keyword>
<keyword evidence="2" id="KW-0472">Membrane</keyword>
<gene>
    <name evidence="3" type="ORF">HMPREF9153_0104</name>
</gene>
<accession>G4CU98</accession>
<reference evidence="3 4" key="1">
    <citation type="submission" date="2011-06" db="EMBL/GenBank/DDBJ databases">
        <authorList>
            <person name="Muzny D."/>
            <person name="Qin X."/>
            <person name="Deng J."/>
            <person name="Jiang H."/>
            <person name="Liu Y."/>
            <person name="Qu J."/>
            <person name="Song X.-Z."/>
            <person name="Zhang L."/>
            <person name="Thornton R."/>
            <person name="Coyle M."/>
            <person name="Francisco L."/>
            <person name="Jackson L."/>
            <person name="Javaid M."/>
            <person name="Korchina V."/>
            <person name="Kovar C."/>
            <person name="Mata R."/>
            <person name="Mathew T."/>
            <person name="Ngo R."/>
            <person name="Nguyen L."/>
            <person name="Nguyen N."/>
            <person name="Okwuonu G."/>
            <person name="Ongeri F."/>
            <person name="Pham C."/>
            <person name="Simmons D."/>
            <person name="Wilczek-Boney K."/>
            <person name="Hale W."/>
            <person name="Jakkamsetti A."/>
            <person name="Pham P."/>
            <person name="Ruth R."/>
            <person name="San Lucas F."/>
            <person name="Warren J."/>
            <person name="Zhang J."/>
            <person name="Zhao Z."/>
            <person name="Zhou C."/>
            <person name="Zhu D."/>
            <person name="Lee S."/>
            <person name="Bess C."/>
            <person name="Blankenburg K."/>
            <person name="Forbes L."/>
            <person name="Fu Q."/>
            <person name="Gubbala S."/>
            <person name="Hirani K."/>
            <person name="Jayaseelan J.C."/>
            <person name="Lara F."/>
            <person name="Munidasa M."/>
            <person name="Palculict T."/>
            <person name="Patil S."/>
            <person name="Pu L.-L."/>
            <person name="Saada N."/>
            <person name="Tang L."/>
            <person name="Weissenberger G."/>
            <person name="Zhu Y."/>
            <person name="Hemphill L."/>
            <person name="Shang Y."/>
            <person name="Youmans B."/>
            <person name="Ayvaz T."/>
            <person name="Ross M."/>
            <person name="Santibanez J."/>
            <person name="Aqrawi P."/>
            <person name="Gross S."/>
            <person name="Joshi V."/>
            <person name="Fowler G."/>
            <person name="Nazareth L."/>
            <person name="Reid J."/>
            <person name="Worley K."/>
            <person name="Petrosino J."/>
            <person name="Highlander S."/>
            <person name="Gibbs R."/>
        </authorList>
    </citation>
    <scope>NUCLEOTIDE SEQUENCE [LARGE SCALE GENOMIC DNA]</scope>
    <source>
        <strain evidence="3 4">ATCC 25577</strain>
    </source>
</reference>
<feature type="transmembrane region" description="Helical" evidence="2">
    <location>
        <begin position="41"/>
        <end position="60"/>
    </location>
</feature>